<evidence type="ECO:0000256" key="2">
    <source>
        <dbReference type="ARBA" id="ARBA00008520"/>
    </source>
</evidence>
<evidence type="ECO:0000256" key="5">
    <source>
        <dbReference type="SAM" id="SignalP"/>
    </source>
</evidence>
<comment type="caution">
    <text evidence="6">The sequence shown here is derived from an EMBL/GenBank/DDBJ whole genome shotgun (WGS) entry which is preliminary data.</text>
</comment>
<dbReference type="PANTHER" id="PTHR43649:SF31">
    <property type="entry name" value="SN-GLYCEROL-3-PHOSPHATE-BINDING PERIPLASMIC PROTEIN UGPB"/>
    <property type="match status" value="1"/>
</dbReference>
<accession>A0ABS7S526</accession>
<evidence type="ECO:0000256" key="4">
    <source>
        <dbReference type="ARBA" id="ARBA00022729"/>
    </source>
</evidence>
<dbReference type="PANTHER" id="PTHR43649">
    <property type="entry name" value="ARABINOSE-BINDING PROTEIN-RELATED"/>
    <property type="match status" value="1"/>
</dbReference>
<dbReference type="Pfam" id="PF01547">
    <property type="entry name" value="SBP_bac_1"/>
    <property type="match status" value="1"/>
</dbReference>
<dbReference type="CDD" id="cd13585">
    <property type="entry name" value="PBP2_TMBP_like"/>
    <property type="match status" value="1"/>
</dbReference>
<reference evidence="6 7" key="1">
    <citation type="submission" date="2021-04" db="EMBL/GenBank/DDBJ databases">
        <title>Ruania sp. nov., isolated from sandy soil of mangrove forest.</title>
        <authorList>
            <person name="Ge X."/>
            <person name="Huang R."/>
            <person name="Liu W."/>
        </authorList>
    </citation>
    <scope>NUCLEOTIDE SEQUENCE [LARGE SCALE GENOMIC DNA]</scope>
    <source>
        <strain evidence="6 7">N2-46</strain>
    </source>
</reference>
<dbReference type="Gene3D" id="3.40.190.10">
    <property type="entry name" value="Periplasmic binding protein-like II"/>
    <property type="match status" value="1"/>
</dbReference>
<proteinExistence type="inferred from homology"/>
<evidence type="ECO:0000313" key="7">
    <source>
        <dbReference type="Proteomes" id="UP000826651"/>
    </source>
</evidence>
<dbReference type="SUPFAM" id="SSF53850">
    <property type="entry name" value="Periplasmic binding protein-like II"/>
    <property type="match status" value="1"/>
</dbReference>
<comment type="similarity">
    <text evidence="2">Belongs to the bacterial solute-binding protein 1 family.</text>
</comment>
<feature type="signal peptide" evidence="5">
    <location>
        <begin position="1"/>
        <end position="26"/>
    </location>
</feature>
<name>A0ABS7S526_9MICO</name>
<feature type="chain" id="PRO_5046779452" evidence="5">
    <location>
        <begin position="27"/>
        <end position="427"/>
    </location>
</feature>
<evidence type="ECO:0000313" key="6">
    <source>
        <dbReference type="EMBL" id="MBZ2195434.1"/>
    </source>
</evidence>
<dbReference type="InterPro" id="IPR050490">
    <property type="entry name" value="Bact_solute-bd_prot1"/>
</dbReference>
<keyword evidence="3" id="KW-0813">Transport</keyword>
<organism evidence="6 7">
    <name type="scientific">Occultella gossypii</name>
    <dbReference type="NCBI Taxonomy" id="2800820"/>
    <lineage>
        <taxon>Bacteria</taxon>
        <taxon>Bacillati</taxon>
        <taxon>Actinomycetota</taxon>
        <taxon>Actinomycetes</taxon>
        <taxon>Micrococcales</taxon>
        <taxon>Ruaniaceae</taxon>
        <taxon>Occultella</taxon>
    </lineage>
</organism>
<keyword evidence="4 5" id="KW-0732">Signal</keyword>
<protein>
    <submittedName>
        <fullName evidence="6">Sugar ABC transporter substrate-binding protein</fullName>
    </submittedName>
</protein>
<dbReference type="Proteomes" id="UP000826651">
    <property type="component" value="Unassembled WGS sequence"/>
</dbReference>
<dbReference type="RefSeq" id="WP_223403374.1">
    <property type="nucleotide sequence ID" value="NZ_JAGSHT010000004.1"/>
</dbReference>
<sequence length="427" mass="45272">MKWKTVTLSGALAVGLLAGCTNPATEGDDGGSSDGEQIELDFAIFSPDQEPAIQAVVDAFEDENPNIAVNLQVIPWVDYWNTLLTTSAGGTGPDVAWMLGARLGPYLEGGALLPLDDTIADAGIDVSGYPEALVALYQRDDVTYALPKDFDTIGLWYNKALFDAAGVAYPNPDWTWDDVITNAQALTDPAADVFGIGAPLDPQATYYNTIYQAGGEVISADGTTSGYDDPASIEGIAYWTDMINTYGVSPDLQSFADTESVAQFMSGRLAMLYTGSFYAVRFAADEYASANFDVTELPAGPVSDVTVINGLGNVAFAGSEHPEEAARLAVFLSSPEASQIQSDSGAVIGSYQDTQQAWVDAFPQFNVQVFLDMVDSSVVFPVSDNTEAWASRESELLTPAWTGEQPVEEAAGNLADAMNEALAAEQG</sequence>
<dbReference type="PROSITE" id="PS51257">
    <property type="entry name" value="PROKAR_LIPOPROTEIN"/>
    <property type="match status" value="1"/>
</dbReference>
<evidence type="ECO:0000256" key="1">
    <source>
        <dbReference type="ARBA" id="ARBA00004196"/>
    </source>
</evidence>
<keyword evidence="7" id="KW-1185">Reference proteome</keyword>
<evidence type="ECO:0000256" key="3">
    <source>
        <dbReference type="ARBA" id="ARBA00022448"/>
    </source>
</evidence>
<gene>
    <name evidence="6" type="ORF">KCQ71_04675</name>
</gene>
<dbReference type="EMBL" id="JAGSHT010000004">
    <property type="protein sequence ID" value="MBZ2195434.1"/>
    <property type="molecule type" value="Genomic_DNA"/>
</dbReference>
<comment type="subcellular location">
    <subcellularLocation>
        <location evidence="1">Cell envelope</location>
    </subcellularLocation>
</comment>
<dbReference type="InterPro" id="IPR006059">
    <property type="entry name" value="SBP"/>
</dbReference>